<accession>A0ABY2ICW3</accession>
<sequence length="168" mass="18185">MSSPLEPNPNIERLTMVQDPHAKEPIQRHPPGISRNSAPYALGRPRLEDISIRNVGGYDDLTTCGAAAGAKFSRDANGLRTLDNFIDASPQHSRDLAAEIAMFYGDVLTHTIAGSHWIVIDASHPEVRIAPGISIDVVRVAMSRLESNAWSLLDHYDHARALAAGSDG</sequence>
<keyword evidence="2" id="KW-1185">Reference proteome</keyword>
<dbReference type="EMBL" id="SOFG01000017">
    <property type="protein sequence ID" value="TFB85574.1"/>
    <property type="molecule type" value="Genomic_DNA"/>
</dbReference>
<gene>
    <name evidence="1" type="ORF">E3O44_13340</name>
</gene>
<dbReference type="Pfam" id="PF19794">
    <property type="entry name" value="DUF6278"/>
    <property type="match status" value="1"/>
</dbReference>
<comment type="caution">
    <text evidence="1">The sequence shown here is derived from an EMBL/GenBank/DDBJ whole genome shotgun (WGS) entry which is preliminary data.</text>
</comment>
<evidence type="ECO:0000313" key="1">
    <source>
        <dbReference type="EMBL" id="TFB85574.1"/>
    </source>
</evidence>
<proteinExistence type="predicted"/>
<dbReference type="InterPro" id="IPR046245">
    <property type="entry name" value="DUF6278"/>
</dbReference>
<dbReference type="RefSeq" id="WP_134535270.1">
    <property type="nucleotide sequence ID" value="NZ_SOFG01000017.1"/>
</dbReference>
<protein>
    <submittedName>
        <fullName evidence="1">Uncharacterized protein</fullName>
    </submittedName>
</protein>
<dbReference type="Proteomes" id="UP000297608">
    <property type="component" value="Unassembled WGS sequence"/>
</dbReference>
<reference evidence="1 2" key="1">
    <citation type="submission" date="2019-03" db="EMBL/GenBank/DDBJ databases">
        <title>Genomics of glacier-inhabiting Cryobacterium strains.</title>
        <authorList>
            <person name="Liu Q."/>
            <person name="Xin Y.-H."/>
        </authorList>
    </citation>
    <scope>NUCLEOTIDE SEQUENCE [LARGE SCALE GENOMIC DNA]</scope>
    <source>
        <strain evidence="1 2">MDB2-B</strain>
    </source>
</reference>
<organism evidence="1 2">
    <name type="scientific">Cryobacterium algoricola</name>
    <dbReference type="NCBI Taxonomy" id="1259183"/>
    <lineage>
        <taxon>Bacteria</taxon>
        <taxon>Bacillati</taxon>
        <taxon>Actinomycetota</taxon>
        <taxon>Actinomycetes</taxon>
        <taxon>Micrococcales</taxon>
        <taxon>Microbacteriaceae</taxon>
        <taxon>Cryobacterium</taxon>
    </lineage>
</organism>
<name>A0ABY2ICW3_9MICO</name>
<evidence type="ECO:0000313" key="2">
    <source>
        <dbReference type="Proteomes" id="UP000297608"/>
    </source>
</evidence>